<keyword evidence="1" id="KW-0285">Flavoprotein</keyword>
<dbReference type="CDD" id="cd02136">
    <property type="entry name" value="PnbA_NfnB-like"/>
    <property type="match status" value="1"/>
</dbReference>
<keyword evidence="2" id="KW-0288">FMN</keyword>
<protein>
    <submittedName>
        <fullName evidence="5">Unannotated protein</fullName>
    </submittedName>
</protein>
<dbReference type="EMBL" id="CAFBNO010000011">
    <property type="protein sequence ID" value="CAB4951460.1"/>
    <property type="molecule type" value="Genomic_DNA"/>
</dbReference>
<reference evidence="5" key="1">
    <citation type="submission" date="2020-05" db="EMBL/GenBank/DDBJ databases">
        <authorList>
            <person name="Chiriac C."/>
            <person name="Salcher M."/>
            <person name="Ghai R."/>
            <person name="Kavagutti S V."/>
        </authorList>
    </citation>
    <scope>NUCLEOTIDE SEQUENCE</scope>
</reference>
<accession>A0A6J7K5S9</accession>
<dbReference type="PANTHER" id="PTHR23026">
    <property type="entry name" value="NADPH NITROREDUCTASE"/>
    <property type="match status" value="1"/>
</dbReference>
<dbReference type="InterPro" id="IPR050627">
    <property type="entry name" value="Nitroreductase/BluB"/>
</dbReference>
<dbReference type="SUPFAM" id="SSF55469">
    <property type="entry name" value="FMN-dependent nitroreductase-like"/>
    <property type="match status" value="1"/>
</dbReference>
<dbReference type="InterPro" id="IPR029479">
    <property type="entry name" value="Nitroreductase"/>
</dbReference>
<organism evidence="5">
    <name type="scientific">freshwater metagenome</name>
    <dbReference type="NCBI Taxonomy" id="449393"/>
    <lineage>
        <taxon>unclassified sequences</taxon>
        <taxon>metagenomes</taxon>
        <taxon>ecological metagenomes</taxon>
    </lineage>
</organism>
<feature type="domain" description="Nitroreductase" evidence="4">
    <location>
        <begin position="11"/>
        <end position="218"/>
    </location>
</feature>
<dbReference type="GO" id="GO:0016491">
    <property type="term" value="F:oxidoreductase activity"/>
    <property type="evidence" value="ECO:0007669"/>
    <property type="project" value="UniProtKB-KW"/>
</dbReference>
<proteinExistence type="predicted"/>
<sequence length="240" mass="26686">MITKEQWVEFVASRRSTRDFKNTPVADSIIDELLTDALTAPSWSNTRPFVVAVATGDKRDRIAAEFLKRWDSLSAARTGGLLPKIRLVLTRYGLPTSNRMITRPYQGVFKTRSQKIGRELYGMLGVERGDARGRDAQWRKNYNFFGAPVELFIFTHKSIGKYAASDASLFMQNLILGAHARGLGTCAQGAVAIWEDAVKAEFEVPAGYKLLYGVAVGYPSDAKVNTFQADRIDPSEIKLS</sequence>
<dbReference type="Pfam" id="PF00881">
    <property type="entry name" value="Nitroreductase"/>
    <property type="match status" value="1"/>
</dbReference>
<evidence type="ECO:0000259" key="4">
    <source>
        <dbReference type="Pfam" id="PF00881"/>
    </source>
</evidence>
<keyword evidence="3" id="KW-0560">Oxidoreductase</keyword>
<dbReference type="InterPro" id="IPR000415">
    <property type="entry name" value="Nitroreductase-like"/>
</dbReference>
<dbReference type="AlphaFoldDB" id="A0A6J7K5S9"/>
<evidence type="ECO:0000256" key="3">
    <source>
        <dbReference type="ARBA" id="ARBA00023002"/>
    </source>
</evidence>
<dbReference type="Gene3D" id="3.40.109.10">
    <property type="entry name" value="NADH Oxidase"/>
    <property type="match status" value="1"/>
</dbReference>
<evidence type="ECO:0000313" key="5">
    <source>
        <dbReference type="EMBL" id="CAB4951460.1"/>
    </source>
</evidence>
<dbReference type="PANTHER" id="PTHR23026:SF90">
    <property type="entry name" value="IODOTYROSINE DEIODINASE 1"/>
    <property type="match status" value="1"/>
</dbReference>
<name>A0A6J7K5S9_9ZZZZ</name>
<evidence type="ECO:0000256" key="1">
    <source>
        <dbReference type="ARBA" id="ARBA00022630"/>
    </source>
</evidence>
<gene>
    <name evidence="5" type="ORF">UFOPK3837_00461</name>
</gene>
<evidence type="ECO:0000256" key="2">
    <source>
        <dbReference type="ARBA" id="ARBA00022643"/>
    </source>
</evidence>